<gene>
    <name evidence="1" type="ORF">ACFO3G_09760</name>
</gene>
<proteinExistence type="predicted"/>
<name>A0ABV9KAH3_9PORP</name>
<accession>A0ABV9KAH3</accession>
<protein>
    <submittedName>
        <fullName evidence="1">Uncharacterized protein</fullName>
    </submittedName>
</protein>
<keyword evidence="2" id="KW-1185">Reference proteome</keyword>
<organism evidence="1 2">
    <name type="scientific">Falsiporphyromonas endometrii</name>
    <dbReference type="NCBI Taxonomy" id="1387297"/>
    <lineage>
        <taxon>Bacteria</taxon>
        <taxon>Pseudomonadati</taxon>
        <taxon>Bacteroidota</taxon>
        <taxon>Bacteroidia</taxon>
        <taxon>Bacteroidales</taxon>
        <taxon>Porphyromonadaceae</taxon>
        <taxon>Falsiporphyromonas</taxon>
    </lineage>
</organism>
<dbReference type="RefSeq" id="WP_380080381.1">
    <property type="nucleotide sequence ID" value="NZ_JBHSGO010000217.1"/>
</dbReference>
<evidence type="ECO:0000313" key="2">
    <source>
        <dbReference type="Proteomes" id="UP001596020"/>
    </source>
</evidence>
<dbReference type="EMBL" id="JBHSGO010000217">
    <property type="protein sequence ID" value="MFC4666878.1"/>
    <property type="molecule type" value="Genomic_DNA"/>
</dbReference>
<comment type="caution">
    <text evidence="1">The sequence shown here is derived from an EMBL/GenBank/DDBJ whole genome shotgun (WGS) entry which is preliminary data.</text>
</comment>
<dbReference type="Proteomes" id="UP001596020">
    <property type="component" value="Unassembled WGS sequence"/>
</dbReference>
<sequence>MEITILLTILLIIISLGRLFFQEGKICPIGWKLTSLHNCLSHRTEKLIMRKLYLLNIVTFSFTQKAAQTTLIQLKNLKFEG</sequence>
<reference evidence="2" key="1">
    <citation type="journal article" date="2019" name="Int. J. Syst. Evol. Microbiol.">
        <title>The Global Catalogue of Microorganisms (GCM) 10K type strain sequencing project: providing services to taxonomists for standard genome sequencing and annotation.</title>
        <authorList>
            <consortium name="The Broad Institute Genomics Platform"/>
            <consortium name="The Broad Institute Genome Sequencing Center for Infectious Disease"/>
            <person name="Wu L."/>
            <person name="Ma J."/>
        </authorList>
    </citation>
    <scope>NUCLEOTIDE SEQUENCE [LARGE SCALE GENOMIC DNA]</scope>
    <source>
        <strain evidence="2">CGMCC 4.7357</strain>
    </source>
</reference>
<evidence type="ECO:0000313" key="1">
    <source>
        <dbReference type="EMBL" id="MFC4666878.1"/>
    </source>
</evidence>